<keyword evidence="9" id="KW-0472">Membrane</keyword>
<keyword evidence="6" id="KW-0560">Oxidoreductase</keyword>
<accession>A0AAD1WH36</accession>
<evidence type="ECO:0000256" key="3">
    <source>
        <dbReference type="ARBA" id="ARBA00022714"/>
    </source>
</evidence>
<keyword evidence="9" id="KW-1133">Transmembrane helix</keyword>
<keyword evidence="2" id="KW-0285">Flavoprotein</keyword>
<dbReference type="AlphaFoldDB" id="A0AAD1WH36"/>
<keyword evidence="12" id="KW-1185">Reference proteome</keyword>
<gene>
    <name evidence="11" type="ORF">PECUL_23A040892</name>
</gene>
<dbReference type="PANTHER" id="PTHR45444">
    <property type="entry name" value="XANTHINE DEHYDROGENASE"/>
    <property type="match status" value="1"/>
</dbReference>
<dbReference type="InterPro" id="IPR002888">
    <property type="entry name" value="2Fe-2S-bd"/>
</dbReference>
<evidence type="ECO:0000256" key="1">
    <source>
        <dbReference type="ARBA" id="ARBA00001974"/>
    </source>
</evidence>
<dbReference type="GO" id="GO:0051537">
    <property type="term" value="F:2 iron, 2 sulfur cluster binding"/>
    <property type="evidence" value="ECO:0007669"/>
    <property type="project" value="UniProtKB-KW"/>
</dbReference>
<feature type="transmembrane region" description="Helical" evidence="9">
    <location>
        <begin position="251"/>
        <end position="274"/>
    </location>
</feature>
<dbReference type="Pfam" id="PF00941">
    <property type="entry name" value="FAD_binding_5"/>
    <property type="match status" value="1"/>
</dbReference>
<dbReference type="Proteomes" id="UP001295444">
    <property type="component" value="Chromosome 07"/>
</dbReference>
<evidence type="ECO:0000256" key="7">
    <source>
        <dbReference type="ARBA" id="ARBA00023004"/>
    </source>
</evidence>
<keyword evidence="3" id="KW-0001">2Fe-2S</keyword>
<keyword evidence="8" id="KW-0411">Iron-sulfur</keyword>
<comment type="cofactor">
    <cofactor evidence="1">
        <name>FAD</name>
        <dbReference type="ChEBI" id="CHEBI:57692"/>
    </cofactor>
</comment>
<dbReference type="Pfam" id="PF00111">
    <property type="entry name" value="Fer2"/>
    <property type="match status" value="1"/>
</dbReference>
<name>A0AAD1WH36_PELCU</name>
<dbReference type="InterPro" id="IPR016208">
    <property type="entry name" value="Ald_Oxase/xanthine_DH-like"/>
</dbReference>
<dbReference type="InterPro" id="IPR036010">
    <property type="entry name" value="2Fe-2S_ferredoxin-like_sf"/>
</dbReference>
<sequence>MWAFAVPPPKESTLPVSPAPPPYLKRPATEIIEQRIDPETMLLPYLRKQHILSCYLRLSGTKYGCGEGGCGSCTVMISTIHPISKKIIHFAANACLLPVCSLHGTAVTTVEGIGSTTTRLHPVQERIAKAHGSQCGFCSPGIVMSIYALLRNHPEPTMDQIYEALGGNLCRCTGYRPIVESCKTFCKANNSSREFHILVVLTPKYFQIMHCFFKLGLETPLGADPTLCGLMEIEMVHKNPRTMKQWSDEKLLWYLMANIFTNCFILMNFIFLFIKEVNCCQRQEKCNGPIQNGPLENQWHTGWMWPLEFQDYVIPCIMYHKKLIHLAFVLRRWLRMEGWEGISVGAACTLSMLNEMLYDAVSQLPEEKTKIFRVLLQQLKTLAGQQIRNVASLGGHIISRNANSDLNPVLAAGNASLYLMSKGGSRHIPCNDSYFQSTEKLPVLFPGEVLVSVLIPYSQKLHELRHQQAKQPEAEDQTKEKNGIDGKQEVQAYIICIFPLCSKCNCM</sequence>
<evidence type="ECO:0000256" key="9">
    <source>
        <dbReference type="SAM" id="Phobius"/>
    </source>
</evidence>
<keyword evidence="4" id="KW-0479">Metal-binding</keyword>
<keyword evidence="7" id="KW-0408">Iron</keyword>
<dbReference type="SUPFAM" id="SSF54292">
    <property type="entry name" value="2Fe-2S ferredoxin-like"/>
    <property type="match status" value="1"/>
</dbReference>
<dbReference type="InterPro" id="IPR002346">
    <property type="entry name" value="Mopterin_DH_FAD-bd"/>
</dbReference>
<dbReference type="FunFam" id="3.10.20.30:FF:000015">
    <property type="entry name" value="Aldehyde oxidase 1"/>
    <property type="match status" value="1"/>
</dbReference>
<dbReference type="Gene3D" id="1.10.150.120">
    <property type="entry name" value="[2Fe-2S]-binding domain"/>
    <property type="match status" value="1"/>
</dbReference>
<protein>
    <submittedName>
        <fullName evidence="11">Aldehyde oxidase</fullName>
    </submittedName>
</protein>
<dbReference type="InterPro" id="IPR036318">
    <property type="entry name" value="FAD-bd_PCMH-like_sf"/>
</dbReference>
<keyword evidence="9" id="KW-0812">Transmembrane</keyword>
<keyword evidence="5" id="KW-0274">FAD</keyword>
<dbReference type="FunFam" id="3.30.465.10:FF:000004">
    <property type="entry name" value="Xanthine dehydrogenase/oxidase"/>
    <property type="match status" value="1"/>
</dbReference>
<dbReference type="GO" id="GO:0005506">
    <property type="term" value="F:iron ion binding"/>
    <property type="evidence" value="ECO:0007669"/>
    <property type="project" value="InterPro"/>
</dbReference>
<dbReference type="InterPro" id="IPR006058">
    <property type="entry name" value="2Fe2S_fd_BS"/>
</dbReference>
<feature type="domain" description="FAD-binding PCMH-type" evidence="10">
    <location>
        <begin position="323"/>
        <end position="460"/>
    </location>
</feature>
<evidence type="ECO:0000256" key="4">
    <source>
        <dbReference type="ARBA" id="ARBA00022723"/>
    </source>
</evidence>
<evidence type="ECO:0000256" key="2">
    <source>
        <dbReference type="ARBA" id="ARBA00022630"/>
    </source>
</evidence>
<evidence type="ECO:0000256" key="6">
    <source>
        <dbReference type="ARBA" id="ARBA00023002"/>
    </source>
</evidence>
<dbReference type="Gene3D" id="3.10.20.30">
    <property type="match status" value="1"/>
</dbReference>
<evidence type="ECO:0000313" key="11">
    <source>
        <dbReference type="EMBL" id="CAH2306010.1"/>
    </source>
</evidence>
<dbReference type="PANTHER" id="PTHR45444:SF3">
    <property type="entry name" value="XANTHINE DEHYDROGENASE"/>
    <property type="match status" value="1"/>
</dbReference>
<reference evidence="11" key="1">
    <citation type="submission" date="2022-03" db="EMBL/GenBank/DDBJ databases">
        <authorList>
            <person name="Alioto T."/>
            <person name="Alioto T."/>
            <person name="Gomez Garrido J."/>
        </authorList>
    </citation>
    <scope>NUCLEOTIDE SEQUENCE</scope>
</reference>
<dbReference type="GO" id="GO:0071949">
    <property type="term" value="F:FAD binding"/>
    <property type="evidence" value="ECO:0007669"/>
    <property type="project" value="InterPro"/>
</dbReference>
<dbReference type="InterPro" id="IPR012675">
    <property type="entry name" value="Beta-grasp_dom_sf"/>
</dbReference>
<evidence type="ECO:0000256" key="5">
    <source>
        <dbReference type="ARBA" id="ARBA00022827"/>
    </source>
</evidence>
<dbReference type="Pfam" id="PF01799">
    <property type="entry name" value="Fer2_2"/>
    <property type="match status" value="1"/>
</dbReference>
<dbReference type="PROSITE" id="PS51387">
    <property type="entry name" value="FAD_PCMH"/>
    <property type="match status" value="1"/>
</dbReference>
<dbReference type="Gene3D" id="3.30.465.10">
    <property type="match status" value="1"/>
</dbReference>
<dbReference type="GO" id="GO:0016491">
    <property type="term" value="F:oxidoreductase activity"/>
    <property type="evidence" value="ECO:0007669"/>
    <property type="project" value="UniProtKB-KW"/>
</dbReference>
<dbReference type="EMBL" id="OW240918">
    <property type="protein sequence ID" value="CAH2306010.1"/>
    <property type="molecule type" value="Genomic_DNA"/>
</dbReference>
<dbReference type="SUPFAM" id="SSF47741">
    <property type="entry name" value="CO dehydrogenase ISP C-domain like"/>
    <property type="match status" value="1"/>
</dbReference>
<dbReference type="SUPFAM" id="SSF56176">
    <property type="entry name" value="FAD-binding/transporter-associated domain-like"/>
    <property type="match status" value="1"/>
</dbReference>
<dbReference type="InterPro" id="IPR016166">
    <property type="entry name" value="FAD-bd_PCMH"/>
</dbReference>
<dbReference type="InterPro" id="IPR036884">
    <property type="entry name" value="2Fe-2S-bd_dom_sf"/>
</dbReference>
<dbReference type="PROSITE" id="PS00197">
    <property type="entry name" value="2FE2S_FER_1"/>
    <property type="match status" value="1"/>
</dbReference>
<evidence type="ECO:0000313" key="12">
    <source>
        <dbReference type="Proteomes" id="UP001295444"/>
    </source>
</evidence>
<evidence type="ECO:0000256" key="8">
    <source>
        <dbReference type="ARBA" id="ARBA00023014"/>
    </source>
</evidence>
<dbReference type="InterPro" id="IPR016169">
    <property type="entry name" value="FAD-bd_PCMH_sub2"/>
</dbReference>
<proteinExistence type="predicted"/>
<evidence type="ECO:0000259" key="10">
    <source>
        <dbReference type="PROSITE" id="PS51387"/>
    </source>
</evidence>
<organism evidence="11 12">
    <name type="scientific">Pelobates cultripes</name>
    <name type="common">Western spadefoot toad</name>
    <dbReference type="NCBI Taxonomy" id="61616"/>
    <lineage>
        <taxon>Eukaryota</taxon>
        <taxon>Metazoa</taxon>
        <taxon>Chordata</taxon>
        <taxon>Craniata</taxon>
        <taxon>Vertebrata</taxon>
        <taxon>Euteleostomi</taxon>
        <taxon>Amphibia</taxon>
        <taxon>Batrachia</taxon>
        <taxon>Anura</taxon>
        <taxon>Pelobatoidea</taxon>
        <taxon>Pelobatidae</taxon>
        <taxon>Pelobates</taxon>
    </lineage>
</organism>
<dbReference type="InterPro" id="IPR001041">
    <property type="entry name" value="2Fe-2S_ferredoxin-type"/>
</dbReference>